<dbReference type="EMBL" id="RBID01000011">
    <property type="protein sequence ID" value="RKQ61442.1"/>
    <property type="molecule type" value="Genomic_DNA"/>
</dbReference>
<dbReference type="InterPro" id="IPR036390">
    <property type="entry name" value="WH_DNA-bd_sf"/>
</dbReference>
<evidence type="ECO:0000313" key="7">
    <source>
        <dbReference type="Proteomes" id="UP000279384"/>
    </source>
</evidence>
<dbReference type="Gene3D" id="1.10.10.10">
    <property type="entry name" value="Winged helix-like DNA-binding domain superfamily/Winged helix DNA-binding domain"/>
    <property type="match status" value="1"/>
</dbReference>
<dbReference type="Pfam" id="PF00126">
    <property type="entry name" value="HTH_1"/>
    <property type="match status" value="1"/>
</dbReference>
<dbReference type="GO" id="GO:0010628">
    <property type="term" value="P:positive regulation of gene expression"/>
    <property type="evidence" value="ECO:0007669"/>
    <property type="project" value="TreeGrafter"/>
</dbReference>
<comment type="caution">
    <text evidence="6">The sequence shown here is derived from an EMBL/GenBank/DDBJ whole genome shotgun (WGS) entry which is preliminary data.</text>
</comment>
<dbReference type="Pfam" id="PF03466">
    <property type="entry name" value="LysR_substrate"/>
    <property type="match status" value="1"/>
</dbReference>
<dbReference type="PANTHER" id="PTHR30427:SF1">
    <property type="entry name" value="TRANSCRIPTIONAL ACTIVATOR PROTEIN LYSR"/>
    <property type="match status" value="1"/>
</dbReference>
<dbReference type="GO" id="GO:0043565">
    <property type="term" value="F:sequence-specific DNA binding"/>
    <property type="evidence" value="ECO:0007669"/>
    <property type="project" value="TreeGrafter"/>
</dbReference>
<dbReference type="SUPFAM" id="SSF46785">
    <property type="entry name" value="Winged helix' DNA-binding domain"/>
    <property type="match status" value="1"/>
</dbReference>
<keyword evidence="3" id="KW-0238">DNA-binding</keyword>
<keyword evidence="4" id="KW-0804">Transcription</keyword>
<evidence type="ECO:0000256" key="4">
    <source>
        <dbReference type="ARBA" id="ARBA00023163"/>
    </source>
</evidence>
<dbReference type="InterPro" id="IPR000847">
    <property type="entry name" value="LysR_HTH_N"/>
</dbReference>
<evidence type="ECO:0000256" key="2">
    <source>
        <dbReference type="ARBA" id="ARBA00023015"/>
    </source>
</evidence>
<sequence>MECAVSISHRHIEVFRAVMTSGSVTGAASLLYTSQPTVSRELARLEQLLGFALFERQRGRLQPTAPALALFDEVQRSYIGLERIAGVAANLGRQDRGQLSLLCLPAFAHALLPAVCRRFAAGHHGVGIAITPQESPLLEEWLSAQRYDLGLTEHEAAPPGTRLQAQWLADEVCVLPDGHPLLARTVLAPQDFAGQAFVSLSPDDPYRVQLDRVFADAGVARQMLLETHSAVAVCAMVAAGLGVAIVNPLTALSLAGQGVQLRRFAVSVPFRVSLVLPEFRPATPLTGAFADAVVAELTHATAALAEALA</sequence>
<evidence type="ECO:0000259" key="5">
    <source>
        <dbReference type="PROSITE" id="PS50931"/>
    </source>
</evidence>
<dbReference type="SUPFAM" id="SSF53850">
    <property type="entry name" value="Periplasmic binding protein-like II"/>
    <property type="match status" value="1"/>
</dbReference>
<protein>
    <submittedName>
        <fullName evidence="6">LysR family transcriptional regulator</fullName>
    </submittedName>
</protein>
<dbReference type="PRINTS" id="PR00039">
    <property type="entry name" value="HTHLYSR"/>
</dbReference>
<comment type="similarity">
    <text evidence="1">Belongs to the LysR transcriptional regulatory family.</text>
</comment>
<dbReference type="GO" id="GO:0009089">
    <property type="term" value="P:lysine biosynthetic process via diaminopimelate"/>
    <property type="evidence" value="ECO:0007669"/>
    <property type="project" value="TreeGrafter"/>
</dbReference>
<proteinExistence type="inferred from homology"/>
<gene>
    <name evidence="6" type="ORF">C8E02_1217</name>
</gene>
<feature type="domain" description="HTH lysR-type" evidence="5">
    <location>
        <begin position="7"/>
        <end position="64"/>
    </location>
</feature>
<dbReference type="NCBIfam" id="NF008239">
    <property type="entry name" value="PRK11013.1"/>
    <property type="match status" value="1"/>
</dbReference>
<dbReference type="AlphaFoldDB" id="A0A495BLF6"/>
<accession>A0A495BLF6</accession>
<evidence type="ECO:0000256" key="1">
    <source>
        <dbReference type="ARBA" id="ARBA00009437"/>
    </source>
</evidence>
<dbReference type="InterPro" id="IPR036388">
    <property type="entry name" value="WH-like_DNA-bd_sf"/>
</dbReference>
<organism evidence="6 7">
    <name type="scientific">Vogesella indigofera</name>
    <name type="common">Pseudomonas indigofera</name>
    <dbReference type="NCBI Taxonomy" id="45465"/>
    <lineage>
        <taxon>Bacteria</taxon>
        <taxon>Pseudomonadati</taxon>
        <taxon>Pseudomonadota</taxon>
        <taxon>Betaproteobacteria</taxon>
        <taxon>Neisseriales</taxon>
        <taxon>Chromobacteriaceae</taxon>
        <taxon>Vogesella</taxon>
    </lineage>
</organism>
<dbReference type="GO" id="GO:0003700">
    <property type="term" value="F:DNA-binding transcription factor activity"/>
    <property type="evidence" value="ECO:0007669"/>
    <property type="project" value="InterPro"/>
</dbReference>
<reference evidence="6 7" key="1">
    <citation type="submission" date="2018-10" db="EMBL/GenBank/DDBJ databases">
        <title>Genomic Encyclopedia of Type Strains, Phase IV (KMG-IV): sequencing the most valuable type-strain genomes for metagenomic binning, comparative biology and taxonomic classification.</title>
        <authorList>
            <person name="Goeker M."/>
        </authorList>
    </citation>
    <scope>NUCLEOTIDE SEQUENCE [LARGE SCALE GENOMIC DNA]</scope>
    <source>
        <strain evidence="6 7">DSM 3303</strain>
    </source>
</reference>
<evidence type="ECO:0000313" key="6">
    <source>
        <dbReference type="EMBL" id="RKQ61442.1"/>
    </source>
</evidence>
<dbReference type="Gene3D" id="3.40.190.290">
    <property type="match status" value="1"/>
</dbReference>
<evidence type="ECO:0000256" key="3">
    <source>
        <dbReference type="ARBA" id="ARBA00023125"/>
    </source>
</evidence>
<dbReference type="InterPro" id="IPR005119">
    <property type="entry name" value="LysR_subst-bd"/>
</dbReference>
<name>A0A495BLF6_VOGIN</name>
<keyword evidence="2" id="KW-0805">Transcription regulation</keyword>
<dbReference type="Proteomes" id="UP000279384">
    <property type="component" value="Unassembled WGS sequence"/>
</dbReference>
<dbReference type="PROSITE" id="PS50931">
    <property type="entry name" value="HTH_LYSR"/>
    <property type="match status" value="1"/>
</dbReference>
<dbReference type="PANTHER" id="PTHR30427">
    <property type="entry name" value="TRANSCRIPTIONAL ACTIVATOR PROTEIN LYSR"/>
    <property type="match status" value="1"/>
</dbReference>